<evidence type="ECO:0000313" key="1">
    <source>
        <dbReference type="EMBL" id="WUR04076.1"/>
    </source>
</evidence>
<gene>
    <name evidence="1" type="ORF">VNE69_07143</name>
</gene>
<dbReference type="RefSeq" id="XP_065330221.1">
    <property type="nucleotide sequence ID" value="XM_065474149.1"/>
</dbReference>
<organism evidence="1 2">
    <name type="scientific">Vairimorpha necatrix</name>
    <dbReference type="NCBI Taxonomy" id="6039"/>
    <lineage>
        <taxon>Eukaryota</taxon>
        <taxon>Fungi</taxon>
        <taxon>Fungi incertae sedis</taxon>
        <taxon>Microsporidia</taxon>
        <taxon>Nosematidae</taxon>
        <taxon>Vairimorpha</taxon>
    </lineage>
</organism>
<sequence>MRFFEIYYRFKYFLEFKKIKDELYNLSGSFIIVENKIHLLKIKIEPKIKEMPLESHNEIIFTAAKELYKKICELDNRTFPKKEIENFYKRKCKKQSILQMIAELVKFKEKIYKVSNAQKRFIEIVKQTSLESVTAYLKNNIKFSSFLIESNFEPTQILINRTNRIIHSLEKIKIK</sequence>
<dbReference type="Proteomes" id="UP001334084">
    <property type="component" value="Chromosome 7"/>
</dbReference>
<keyword evidence="2" id="KW-1185">Reference proteome</keyword>
<protein>
    <submittedName>
        <fullName evidence="1">Uncharacterized protein</fullName>
    </submittedName>
</protein>
<dbReference type="KEGG" id="vnx:VNE69_07143"/>
<proteinExistence type="predicted"/>
<reference evidence="1" key="1">
    <citation type="journal article" date="2024" name="BMC Genomics">
        <title>Functional annotation of a divergent genome using sequence and structure-based similarity.</title>
        <authorList>
            <person name="Svedberg D."/>
            <person name="Winiger R.R."/>
            <person name="Berg A."/>
            <person name="Sharma H."/>
            <person name="Tellgren-Roth C."/>
            <person name="Debrunner-Vossbrinck B.A."/>
            <person name="Vossbrinck C.R."/>
            <person name="Barandun J."/>
        </authorList>
    </citation>
    <scope>NUCLEOTIDE SEQUENCE</scope>
    <source>
        <strain evidence="1">Illinois isolate</strain>
    </source>
</reference>
<evidence type="ECO:0000313" key="2">
    <source>
        <dbReference type="Proteomes" id="UP001334084"/>
    </source>
</evidence>
<dbReference type="EMBL" id="CP142732">
    <property type="protein sequence ID" value="WUR04076.1"/>
    <property type="molecule type" value="Genomic_DNA"/>
</dbReference>
<dbReference type="AlphaFoldDB" id="A0AAX4JDM1"/>
<dbReference type="GeneID" id="90541899"/>
<accession>A0AAX4JDM1</accession>
<name>A0AAX4JDM1_9MICR</name>